<evidence type="ECO:0000256" key="1">
    <source>
        <dbReference type="ARBA" id="ARBA00010088"/>
    </source>
</evidence>
<feature type="non-terminal residue" evidence="5">
    <location>
        <position position="1"/>
    </location>
</feature>
<dbReference type="PANTHER" id="PTHR21661:SF35">
    <property type="entry name" value="EPOXIDE HYDROLASE"/>
    <property type="match status" value="1"/>
</dbReference>
<feature type="domain" description="Epoxide hydrolase N-terminal" evidence="4">
    <location>
        <begin position="7"/>
        <end position="112"/>
    </location>
</feature>
<sequence>MPDDQSIRPYTINVSQTEIDDLKRRLANTRWPDKEPVSDWRQGVPLHKAHALCDYWQNKYDWRRFEREVNAFPQFITKIDGLDIHFFHVRSHHPNALPLLLTHGWPGSFVEFIKSIKPLTNPTAYGGRAEDAFDVILPSLPGWGFTEAPKEVGWNMDRTARACITLMGRLGYDRWVAQGGDYGAAITTLIAKLKPKGLIGIHLNLLFAIPKSLDNDATIEEKEAMTAFIITQTEHSGYRHESSTRPQTISYSLSDSPMGQATWIYEKFHDWTDNQGDPEDALSLDEMLDNISVYWFSHSAASFSRVFWEVRDFTFDIGAIDLPVAAMVFEKDIFKHPRKWIDRAYPNLIHFNKVQKGAHFGSFEQPMLFVKDLRVAFTDLR</sequence>
<dbReference type="OMA" id="AFNHFIV"/>
<dbReference type="AlphaFoldDB" id="A0A3E2H2N0"/>
<organism evidence="5 6">
    <name type="scientific">Scytalidium lignicola</name>
    <name type="common">Hyphomycete</name>
    <dbReference type="NCBI Taxonomy" id="5539"/>
    <lineage>
        <taxon>Eukaryota</taxon>
        <taxon>Fungi</taxon>
        <taxon>Dikarya</taxon>
        <taxon>Ascomycota</taxon>
        <taxon>Pezizomycotina</taxon>
        <taxon>Leotiomycetes</taxon>
        <taxon>Leotiomycetes incertae sedis</taxon>
        <taxon>Scytalidium</taxon>
    </lineage>
</organism>
<dbReference type="GO" id="GO:0097176">
    <property type="term" value="P:epoxide metabolic process"/>
    <property type="evidence" value="ECO:0007669"/>
    <property type="project" value="TreeGrafter"/>
</dbReference>
<dbReference type="GO" id="GO:0004301">
    <property type="term" value="F:epoxide hydrolase activity"/>
    <property type="evidence" value="ECO:0007669"/>
    <property type="project" value="TreeGrafter"/>
</dbReference>
<dbReference type="Pfam" id="PF06441">
    <property type="entry name" value="EHN"/>
    <property type="match status" value="1"/>
</dbReference>
<gene>
    <name evidence="5" type="ORF">B7463_g8795</name>
</gene>
<dbReference type="InterPro" id="IPR010497">
    <property type="entry name" value="Epoxide_hydro_N"/>
</dbReference>
<dbReference type="PRINTS" id="PR00412">
    <property type="entry name" value="EPOXHYDRLASE"/>
</dbReference>
<keyword evidence="2" id="KW-0058">Aromatic hydrocarbons catabolism</keyword>
<dbReference type="OrthoDB" id="7130006at2759"/>
<dbReference type="InterPro" id="IPR029058">
    <property type="entry name" value="AB_hydrolase_fold"/>
</dbReference>
<evidence type="ECO:0000259" key="4">
    <source>
        <dbReference type="Pfam" id="PF06441"/>
    </source>
</evidence>
<dbReference type="InterPro" id="IPR000639">
    <property type="entry name" value="Epox_hydrolase-like"/>
</dbReference>
<reference evidence="5 6" key="1">
    <citation type="submission" date="2018-05" db="EMBL/GenBank/DDBJ databases">
        <title>Draft genome sequence of Scytalidium lignicola DSM 105466, a ubiquitous saprotrophic fungus.</title>
        <authorList>
            <person name="Buettner E."/>
            <person name="Gebauer A.M."/>
            <person name="Hofrichter M."/>
            <person name="Liers C."/>
            <person name="Kellner H."/>
        </authorList>
    </citation>
    <scope>NUCLEOTIDE SEQUENCE [LARGE SCALE GENOMIC DNA]</scope>
    <source>
        <strain evidence="5 6">DSM 105466</strain>
    </source>
</reference>
<comment type="similarity">
    <text evidence="1">Belongs to the peptidase S33 family.</text>
</comment>
<dbReference type="EMBL" id="NCSJ02000201">
    <property type="protein sequence ID" value="RFU27547.1"/>
    <property type="molecule type" value="Genomic_DNA"/>
</dbReference>
<accession>A0A3E2H2N0</accession>
<evidence type="ECO:0000256" key="2">
    <source>
        <dbReference type="ARBA" id="ARBA00022797"/>
    </source>
</evidence>
<comment type="caution">
    <text evidence="5">The sequence shown here is derived from an EMBL/GenBank/DDBJ whole genome shotgun (WGS) entry which is preliminary data.</text>
</comment>
<feature type="non-terminal residue" evidence="5">
    <location>
        <position position="381"/>
    </location>
</feature>
<dbReference type="PIRSF" id="PIRSF001112">
    <property type="entry name" value="Epoxide_hydrolase"/>
    <property type="match status" value="1"/>
</dbReference>
<evidence type="ECO:0000313" key="6">
    <source>
        <dbReference type="Proteomes" id="UP000258309"/>
    </source>
</evidence>
<dbReference type="PANTHER" id="PTHR21661">
    <property type="entry name" value="EPOXIDE HYDROLASE 1-RELATED"/>
    <property type="match status" value="1"/>
</dbReference>
<evidence type="ECO:0000256" key="3">
    <source>
        <dbReference type="ARBA" id="ARBA00022801"/>
    </source>
</evidence>
<dbReference type="SUPFAM" id="SSF53474">
    <property type="entry name" value="alpha/beta-Hydrolases"/>
    <property type="match status" value="1"/>
</dbReference>
<evidence type="ECO:0000313" key="5">
    <source>
        <dbReference type="EMBL" id="RFU27547.1"/>
    </source>
</evidence>
<proteinExistence type="inferred from homology"/>
<protein>
    <recommendedName>
        <fullName evidence="4">Epoxide hydrolase N-terminal domain-containing protein</fullName>
    </recommendedName>
</protein>
<dbReference type="STRING" id="5539.A0A3E2H2N0"/>
<dbReference type="Gene3D" id="3.40.50.1820">
    <property type="entry name" value="alpha/beta hydrolase"/>
    <property type="match status" value="1"/>
</dbReference>
<keyword evidence="6" id="KW-1185">Reference proteome</keyword>
<dbReference type="InterPro" id="IPR016292">
    <property type="entry name" value="Epoxide_hydrolase"/>
</dbReference>
<name>A0A3E2H2N0_SCYLI</name>
<dbReference type="Proteomes" id="UP000258309">
    <property type="component" value="Unassembled WGS sequence"/>
</dbReference>
<keyword evidence="3" id="KW-0378">Hydrolase</keyword>